<dbReference type="EMBL" id="UINC01008785">
    <property type="protein sequence ID" value="SVA39492.1"/>
    <property type="molecule type" value="Genomic_DNA"/>
</dbReference>
<accession>A0A381VGU9</accession>
<sequence length="103" mass="12203">MQHDVLNLYELKDDTLENILSLEEKEKTLYIHQLIEKFFPTVVANSDQYGDLQLSYRSSFKLEKLFRSDPLFHETFTLVYTQSGLVRDAVNDIYFTDDHLITH</sequence>
<proteinExistence type="predicted"/>
<protein>
    <submittedName>
        <fullName evidence="1">Uncharacterized protein</fullName>
    </submittedName>
</protein>
<gene>
    <name evidence="1" type="ORF">METZ01_LOCUS92346</name>
</gene>
<reference evidence="1" key="1">
    <citation type="submission" date="2018-05" db="EMBL/GenBank/DDBJ databases">
        <authorList>
            <person name="Lanie J.A."/>
            <person name="Ng W.-L."/>
            <person name="Kazmierczak K.M."/>
            <person name="Andrzejewski T.M."/>
            <person name="Davidsen T.M."/>
            <person name="Wayne K.J."/>
            <person name="Tettelin H."/>
            <person name="Glass J.I."/>
            <person name="Rusch D."/>
            <person name="Podicherti R."/>
            <person name="Tsui H.-C.T."/>
            <person name="Winkler M.E."/>
        </authorList>
    </citation>
    <scope>NUCLEOTIDE SEQUENCE</scope>
</reference>
<name>A0A381VGU9_9ZZZZ</name>
<organism evidence="1">
    <name type="scientific">marine metagenome</name>
    <dbReference type="NCBI Taxonomy" id="408172"/>
    <lineage>
        <taxon>unclassified sequences</taxon>
        <taxon>metagenomes</taxon>
        <taxon>ecological metagenomes</taxon>
    </lineage>
</organism>
<evidence type="ECO:0000313" key="1">
    <source>
        <dbReference type="EMBL" id="SVA39492.1"/>
    </source>
</evidence>
<dbReference type="AlphaFoldDB" id="A0A381VGU9"/>